<dbReference type="Gene3D" id="3.40.50.2000">
    <property type="entry name" value="Glycogen Phosphorylase B"/>
    <property type="match status" value="2"/>
</dbReference>
<comment type="caution">
    <text evidence="6">The sequence shown here is derived from an EMBL/GenBank/DDBJ whole genome shotgun (WGS) entry which is preliminary data.</text>
</comment>
<evidence type="ECO:0000259" key="5">
    <source>
        <dbReference type="Pfam" id="PF13439"/>
    </source>
</evidence>
<accession>A0ABT0Y2Q8</accession>
<feature type="compositionally biased region" description="Basic and acidic residues" evidence="3">
    <location>
        <begin position="237"/>
        <end position="247"/>
    </location>
</feature>
<dbReference type="RefSeq" id="WP_251800106.1">
    <property type="nucleotide sequence ID" value="NZ_JAMQOL010000030.1"/>
</dbReference>
<feature type="domain" description="Glycosyltransferase subfamily 4-like N-terminal" evidence="5">
    <location>
        <begin position="15"/>
        <end position="195"/>
    </location>
</feature>
<organism evidence="6 7">
    <name type="scientific">Paractinoplanes hotanensis</name>
    <dbReference type="NCBI Taxonomy" id="2906497"/>
    <lineage>
        <taxon>Bacteria</taxon>
        <taxon>Bacillati</taxon>
        <taxon>Actinomycetota</taxon>
        <taxon>Actinomycetes</taxon>
        <taxon>Micromonosporales</taxon>
        <taxon>Micromonosporaceae</taxon>
        <taxon>Paractinoplanes</taxon>
    </lineage>
</organism>
<dbReference type="InterPro" id="IPR001296">
    <property type="entry name" value="Glyco_trans_1"/>
</dbReference>
<reference evidence="6 7" key="1">
    <citation type="submission" date="2022-06" db="EMBL/GenBank/DDBJ databases">
        <title>Actinoplanes abujensis sp. nov., isolated from Nigerian arid soil.</title>
        <authorList>
            <person name="Ding P."/>
        </authorList>
    </citation>
    <scope>NUCLEOTIDE SEQUENCE [LARGE SCALE GENOMIC DNA]</scope>
    <source>
        <strain evidence="7">TRM88002</strain>
    </source>
</reference>
<keyword evidence="7" id="KW-1185">Reference proteome</keyword>
<name>A0ABT0Y2Q8_9ACTN</name>
<evidence type="ECO:0000256" key="3">
    <source>
        <dbReference type="SAM" id="MobiDB-lite"/>
    </source>
</evidence>
<dbReference type="PANTHER" id="PTHR45947:SF3">
    <property type="entry name" value="SULFOQUINOVOSYL TRANSFERASE SQD2"/>
    <property type="match status" value="1"/>
</dbReference>
<dbReference type="EMBL" id="JAMQOL010000030">
    <property type="protein sequence ID" value="MCM4080311.1"/>
    <property type="molecule type" value="Genomic_DNA"/>
</dbReference>
<keyword evidence="1" id="KW-0328">Glycosyltransferase</keyword>
<evidence type="ECO:0000313" key="7">
    <source>
        <dbReference type="Proteomes" id="UP001523216"/>
    </source>
</evidence>
<keyword evidence="2" id="KW-0808">Transferase</keyword>
<feature type="region of interest" description="Disordered" evidence="3">
    <location>
        <begin position="196"/>
        <end position="333"/>
    </location>
</feature>
<dbReference type="PANTHER" id="PTHR45947">
    <property type="entry name" value="SULFOQUINOVOSYL TRANSFERASE SQD2"/>
    <property type="match status" value="1"/>
</dbReference>
<evidence type="ECO:0000256" key="1">
    <source>
        <dbReference type="ARBA" id="ARBA00022676"/>
    </source>
</evidence>
<dbReference type="SUPFAM" id="SSF53756">
    <property type="entry name" value="UDP-Glycosyltransferase/glycogen phosphorylase"/>
    <property type="match status" value="2"/>
</dbReference>
<dbReference type="InterPro" id="IPR050194">
    <property type="entry name" value="Glycosyltransferase_grp1"/>
</dbReference>
<feature type="compositionally biased region" description="Basic and acidic residues" evidence="3">
    <location>
        <begin position="300"/>
        <end position="312"/>
    </location>
</feature>
<dbReference type="Proteomes" id="UP001523216">
    <property type="component" value="Unassembled WGS sequence"/>
</dbReference>
<dbReference type="InterPro" id="IPR028098">
    <property type="entry name" value="Glyco_trans_4-like_N"/>
</dbReference>
<evidence type="ECO:0000259" key="4">
    <source>
        <dbReference type="Pfam" id="PF00534"/>
    </source>
</evidence>
<protein>
    <submittedName>
        <fullName evidence="6">Glycosyltransferase</fullName>
    </submittedName>
</protein>
<feature type="domain" description="Glycosyl transferase family 1" evidence="4">
    <location>
        <begin position="338"/>
        <end position="487"/>
    </location>
</feature>
<sequence>MRIAHFCDSHAGRPDGVSRSAALTVALLREAGHTVDFYQPGPFWSFRPAPGLVRSLPVPGRQVRLASPWPRCRPADLVHAHTTGPLGMAGFRLAARWRVPLIVTWHTDLLAYADIYPEVPIGAAWCAAQLRLRWSLREHLELAQPGAERQRRLAALGQGMFARAAAAIAPSAKTAAGFAVFGPGPEICVLPTPVDSPRTSVVHTPAPLEPRVPTSEPDRTVGVSDALPDAMRIPHSRAHDAATRAERPGTANGIAQSRSHDGDNRPQRPSTAGPIVPSGPHDADNRRGRPMTAAHNAQNESHDAGDRSERPTYADGIAQTGSDGAVRGSGRPSRAGGVILSVGRVTAEKNPELLLRAFALLLTEKPEARLVLLGVRLGRARLLRCLGALGLSRSVDVVPPVPHADVAAFFSAADVLAFCSTSDTQSLVLAEAEAHGLPAVVADPGLADRPGGGPPRFTCEAGPHELAAALRRMLDDSSLRTRVVHNGLQATAAYPRSVYLERLVDLYRRHLS</sequence>
<dbReference type="Pfam" id="PF13439">
    <property type="entry name" value="Glyco_transf_4"/>
    <property type="match status" value="1"/>
</dbReference>
<gene>
    <name evidence="6" type="ORF">LXN57_22270</name>
</gene>
<evidence type="ECO:0000256" key="2">
    <source>
        <dbReference type="ARBA" id="ARBA00022679"/>
    </source>
</evidence>
<dbReference type="Pfam" id="PF00534">
    <property type="entry name" value="Glycos_transf_1"/>
    <property type="match status" value="1"/>
</dbReference>
<evidence type="ECO:0000313" key="6">
    <source>
        <dbReference type="EMBL" id="MCM4080311.1"/>
    </source>
</evidence>
<proteinExistence type="predicted"/>